<keyword evidence="3" id="KW-0249">Electron transport</keyword>
<evidence type="ECO:0000256" key="4">
    <source>
        <dbReference type="ARBA" id="ARBA00023004"/>
    </source>
</evidence>
<dbReference type="InterPro" id="IPR012206">
    <property type="entry name" value="Fd_FixX"/>
</dbReference>
<dbReference type="eggNOG" id="COG2440">
    <property type="taxonomic scope" value="Bacteria"/>
</dbReference>
<keyword evidence="2" id="KW-0479">Metal-binding</keyword>
<name>C7MNT7_CRYCD</name>
<accession>C7MNT7</accession>
<evidence type="ECO:0000256" key="1">
    <source>
        <dbReference type="ARBA" id="ARBA00022448"/>
    </source>
</evidence>
<dbReference type="PIRSF" id="PIRSF036548">
    <property type="entry name" value="Fdx_FixX"/>
    <property type="match status" value="1"/>
</dbReference>
<proteinExistence type="predicted"/>
<dbReference type="Proteomes" id="UP000000954">
    <property type="component" value="Chromosome"/>
</dbReference>
<protein>
    <submittedName>
        <fullName evidence="6">Ferredoxin-like protein</fullName>
    </submittedName>
</protein>
<keyword evidence="5" id="KW-0411">Iron-sulfur</keyword>
<dbReference type="RefSeq" id="WP_012803264.1">
    <property type="nucleotide sequence ID" value="NC_013170.1"/>
</dbReference>
<reference evidence="6 7" key="1">
    <citation type="journal article" date="2009" name="Stand. Genomic Sci.">
        <title>Complete genome sequence of Cryptobacterium curtum type strain (12-3).</title>
        <authorList>
            <person name="Mavrommatis K."/>
            <person name="Pukall R."/>
            <person name="Rohde C."/>
            <person name="Chen F."/>
            <person name="Sims D."/>
            <person name="Brettin T."/>
            <person name="Kuske C."/>
            <person name="Detter J.C."/>
            <person name="Han C."/>
            <person name="Lapidus A."/>
            <person name="Copeland A."/>
            <person name="Glavina Del Rio T."/>
            <person name="Nolan M."/>
            <person name="Lucas S."/>
            <person name="Tice H."/>
            <person name="Cheng J.F."/>
            <person name="Bruce D."/>
            <person name="Goodwin L."/>
            <person name="Pitluck S."/>
            <person name="Ovchinnikova G."/>
            <person name="Pati A."/>
            <person name="Ivanova N."/>
            <person name="Chen A."/>
            <person name="Palaniappan K."/>
            <person name="Chain P."/>
            <person name="D'haeseleer P."/>
            <person name="Goker M."/>
            <person name="Bristow J."/>
            <person name="Eisen J.A."/>
            <person name="Markowitz V."/>
            <person name="Hugenholtz P."/>
            <person name="Rohde M."/>
            <person name="Klenk H.P."/>
            <person name="Kyrpides N.C."/>
        </authorList>
    </citation>
    <scope>NUCLEOTIDE SEQUENCE [LARGE SCALE GENOMIC DNA]</scope>
    <source>
        <strain evidence="7">ATCC 700683 / DSM 15641 / 12-3</strain>
    </source>
</reference>
<evidence type="ECO:0000256" key="3">
    <source>
        <dbReference type="ARBA" id="ARBA00022982"/>
    </source>
</evidence>
<dbReference type="PANTHER" id="PTHR43082">
    <property type="entry name" value="FERREDOXIN-LIKE"/>
    <property type="match status" value="1"/>
</dbReference>
<gene>
    <name evidence="6" type="ordered locus">Ccur_08760</name>
</gene>
<evidence type="ECO:0000313" key="7">
    <source>
        <dbReference type="Proteomes" id="UP000000954"/>
    </source>
</evidence>
<dbReference type="GO" id="GO:0051536">
    <property type="term" value="F:iron-sulfur cluster binding"/>
    <property type="evidence" value="ECO:0007669"/>
    <property type="project" value="UniProtKB-KW"/>
</dbReference>
<dbReference type="PANTHER" id="PTHR43082:SF3">
    <property type="entry name" value="FERREDOXIN-LIKE PROTEIN YDIT"/>
    <property type="match status" value="1"/>
</dbReference>
<keyword evidence="4" id="KW-0408">Iron</keyword>
<keyword evidence="1" id="KW-0813">Transport</keyword>
<evidence type="ECO:0000313" key="6">
    <source>
        <dbReference type="EMBL" id="ACU94577.1"/>
    </source>
</evidence>
<sequence length="102" mass="11301">MKLPEITVNVDELIALNHYNVDEENAHIVLAGDDIDNVDDEEFAKLVRVCPAALYKVDDEGHKSFDYAGCLECGTCRIVAEATILAKWDNPGPTMGVQYRFG</sequence>
<dbReference type="STRING" id="469378.Ccur_08760"/>
<dbReference type="HOGENOM" id="CLU_163428_1_0_11"/>
<dbReference type="Gene3D" id="3.30.70.20">
    <property type="match status" value="1"/>
</dbReference>
<evidence type="ECO:0000256" key="2">
    <source>
        <dbReference type="ARBA" id="ARBA00022723"/>
    </source>
</evidence>
<dbReference type="SUPFAM" id="SSF54862">
    <property type="entry name" value="4Fe-4S ferredoxins"/>
    <property type="match status" value="1"/>
</dbReference>
<evidence type="ECO:0000256" key="5">
    <source>
        <dbReference type="ARBA" id="ARBA00023014"/>
    </source>
</evidence>
<organism evidence="6 7">
    <name type="scientific">Cryptobacterium curtum (strain ATCC 700683 / DSM 15641 / CCUG 43107 / 12-3)</name>
    <dbReference type="NCBI Taxonomy" id="469378"/>
    <lineage>
        <taxon>Bacteria</taxon>
        <taxon>Bacillati</taxon>
        <taxon>Actinomycetota</taxon>
        <taxon>Coriobacteriia</taxon>
        <taxon>Eggerthellales</taxon>
        <taxon>Eggerthellaceae</taxon>
        <taxon>Cryptobacterium</taxon>
    </lineage>
</organism>
<dbReference type="OrthoDB" id="9800260at2"/>
<dbReference type="AlphaFoldDB" id="C7MNT7"/>
<dbReference type="GO" id="GO:0005506">
    <property type="term" value="F:iron ion binding"/>
    <property type="evidence" value="ECO:0007669"/>
    <property type="project" value="InterPro"/>
</dbReference>
<dbReference type="KEGG" id="ccu:Ccur_08760"/>
<dbReference type="EMBL" id="CP001682">
    <property type="protein sequence ID" value="ACU94577.1"/>
    <property type="molecule type" value="Genomic_DNA"/>
</dbReference>
<keyword evidence="7" id="KW-1185">Reference proteome</keyword>